<gene>
    <name evidence="3" type="ORF">SMC1_02485</name>
</gene>
<dbReference type="InterPro" id="IPR015943">
    <property type="entry name" value="WD40/YVTN_repeat-like_dom_sf"/>
</dbReference>
<proteinExistence type="predicted"/>
<organism evidence="3 4">
    <name type="scientific">Candidatus Cryosericum septentrionale</name>
    <dbReference type="NCBI Taxonomy" id="2290913"/>
    <lineage>
        <taxon>Bacteria</taxon>
        <taxon>Pseudomonadati</taxon>
        <taxon>Caldisericota/Cryosericota group</taxon>
        <taxon>Candidatus Cryosericota</taxon>
        <taxon>Candidatus Cryosericia</taxon>
        <taxon>Candidatus Cryosericales</taxon>
        <taxon>Candidatus Cryosericaceae</taxon>
        <taxon>Candidatus Cryosericum</taxon>
    </lineage>
</organism>
<keyword evidence="1" id="KW-0677">Repeat</keyword>
<accession>A0A398DT55</accession>
<evidence type="ECO:0000256" key="1">
    <source>
        <dbReference type="ARBA" id="ARBA00022737"/>
    </source>
</evidence>
<reference evidence="3 4" key="1">
    <citation type="submission" date="2018-09" db="EMBL/GenBank/DDBJ databases">
        <title>Discovery and Ecogenomic Context for Candidatus Cryosericales, a Global Caldiserica Order Active in Thawing Permafrost.</title>
        <authorList>
            <person name="Martinez M.A."/>
            <person name="Woodcroft B.J."/>
            <person name="Ignacio Espinoza J.C."/>
            <person name="Zayed A."/>
            <person name="Singleton C.M."/>
            <person name="Boyd J."/>
            <person name="Li Y.-F."/>
            <person name="Purvine S."/>
            <person name="Maughan H."/>
            <person name="Hodgkins S.B."/>
            <person name="Anderson D."/>
            <person name="Sederholm M."/>
            <person name="Temperton B."/>
            <person name="Saleska S.R."/>
            <person name="Tyson G.W."/>
            <person name="Rich V.I."/>
        </authorList>
    </citation>
    <scope>NUCLEOTIDE SEQUENCE [LARGE SCALE GENOMIC DNA]</scope>
    <source>
        <strain evidence="3 4">SMC1</strain>
    </source>
</reference>
<dbReference type="InterPro" id="IPR031778">
    <property type="entry name" value="Sortilin_N"/>
</dbReference>
<dbReference type="Gene3D" id="2.130.10.10">
    <property type="entry name" value="YVTN repeat-like/Quinoprotein amine dehydrogenase"/>
    <property type="match status" value="1"/>
</dbReference>
<dbReference type="AlphaFoldDB" id="A0A398DT55"/>
<protein>
    <recommendedName>
        <fullName evidence="2">Sortilin N-terminal domain-containing protein</fullName>
    </recommendedName>
</protein>
<dbReference type="EMBL" id="QXIY01000008">
    <property type="protein sequence ID" value="RIE17323.1"/>
    <property type="molecule type" value="Genomic_DNA"/>
</dbReference>
<evidence type="ECO:0000259" key="2">
    <source>
        <dbReference type="Pfam" id="PF15902"/>
    </source>
</evidence>
<dbReference type="SUPFAM" id="SSF110296">
    <property type="entry name" value="Oligoxyloglucan reducing end-specific cellobiohydrolase"/>
    <property type="match status" value="1"/>
</dbReference>
<keyword evidence="4" id="KW-1185">Reference proteome</keyword>
<name>A0A398DT55_9BACT</name>
<feature type="domain" description="Sortilin N-terminal" evidence="2">
    <location>
        <begin position="42"/>
        <end position="121"/>
    </location>
</feature>
<evidence type="ECO:0000313" key="3">
    <source>
        <dbReference type="EMBL" id="RIE17323.1"/>
    </source>
</evidence>
<evidence type="ECO:0000313" key="4">
    <source>
        <dbReference type="Proteomes" id="UP000266113"/>
    </source>
</evidence>
<dbReference type="Proteomes" id="UP000266113">
    <property type="component" value="Unassembled WGS sequence"/>
</dbReference>
<comment type="caution">
    <text evidence="3">The sequence shown here is derived from an EMBL/GenBank/DDBJ whole genome shotgun (WGS) entry which is preliminary data.</text>
</comment>
<dbReference type="Pfam" id="PF15902">
    <property type="entry name" value="Sortilin-Vps10"/>
    <property type="match status" value="1"/>
</dbReference>
<feature type="non-terminal residue" evidence="3">
    <location>
        <position position="127"/>
    </location>
</feature>
<sequence>MTNTGLTGIRVTSLAINPKAPTTLYAGTDSGEGPAAVGSGGVFRSTNSGATWTAANTGLMTQRVFSLVINPLTPTTLYAVTGSSVFRSTDSGATWTAVNTGLTNTNVWSLAINPKTPATLYAGTYVG</sequence>